<gene>
    <name evidence="2" type="ORF">MCUN1_003014</name>
</gene>
<evidence type="ECO:0000256" key="1">
    <source>
        <dbReference type="SAM" id="MobiDB-lite"/>
    </source>
</evidence>
<keyword evidence="3" id="KW-1185">Reference proteome</keyword>
<feature type="region of interest" description="Disordered" evidence="1">
    <location>
        <begin position="45"/>
        <end position="70"/>
    </location>
</feature>
<dbReference type="AlphaFoldDB" id="A0AAF0EX46"/>
<protein>
    <submittedName>
        <fullName evidence="2">Uncharacterized protein</fullName>
    </submittedName>
</protein>
<reference evidence="2" key="1">
    <citation type="submission" date="2023-03" db="EMBL/GenBank/DDBJ databases">
        <title>Mating type loci evolution in Malassezia.</title>
        <authorList>
            <person name="Coelho M.A."/>
        </authorList>
    </citation>
    <scope>NUCLEOTIDE SEQUENCE</scope>
    <source>
        <strain evidence="2">CBS 11721</strain>
    </source>
</reference>
<dbReference type="EMBL" id="CP119880">
    <property type="protein sequence ID" value="WFD36139.1"/>
    <property type="molecule type" value="Genomic_DNA"/>
</dbReference>
<evidence type="ECO:0000313" key="3">
    <source>
        <dbReference type="Proteomes" id="UP001219933"/>
    </source>
</evidence>
<organism evidence="2 3">
    <name type="scientific">Malassezia cuniculi</name>
    <dbReference type="NCBI Taxonomy" id="948313"/>
    <lineage>
        <taxon>Eukaryota</taxon>
        <taxon>Fungi</taxon>
        <taxon>Dikarya</taxon>
        <taxon>Basidiomycota</taxon>
        <taxon>Ustilaginomycotina</taxon>
        <taxon>Malasseziomycetes</taxon>
        <taxon>Malasseziales</taxon>
        <taxon>Malasseziaceae</taxon>
        <taxon>Malassezia</taxon>
    </lineage>
</organism>
<proteinExistence type="predicted"/>
<dbReference type="Proteomes" id="UP001219933">
    <property type="component" value="Chromosome 4"/>
</dbReference>
<name>A0AAF0EX46_9BASI</name>
<evidence type="ECO:0000313" key="2">
    <source>
        <dbReference type="EMBL" id="WFD36139.1"/>
    </source>
</evidence>
<sequence>MRVHTYQVDIGSHSITVDVSELGSDGPGSCSGVFVWAGTKDAAGHGASTNADGAEPGPMPPMPADSSASNGASAIATAHAHASGSLMRDFAVAVAPARGKAALGTAISHGGSLSLPMAQRLGIPQLFLALDLPPALLPSVAGDAGANGRLTLELGIRKACEAALGQS</sequence>
<accession>A0AAF0EX46</accession>